<keyword evidence="4" id="KW-0633">Potassium transport</keyword>
<feature type="transmembrane region" description="Helical" evidence="11">
    <location>
        <begin position="149"/>
        <end position="171"/>
    </location>
</feature>
<keyword evidence="3" id="KW-0813">Transport</keyword>
<evidence type="ECO:0000259" key="13">
    <source>
        <dbReference type="Pfam" id="PF22776"/>
    </source>
</evidence>
<dbReference type="Gramene" id="ONK77151">
    <property type="protein sequence ID" value="ONK77151"/>
    <property type="gene ID" value="A4U43_C02F3620"/>
</dbReference>
<dbReference type="EMBL" id="CM007382">
    <property type="protein sequence ID" value="ONK77151.1"/>
    <property type="molecule type" value="Genomic_DNA"/>
</dbReference>
<evidence type="ECO:0000256" key="7">
    <source>
        <dbReference type="ARBA" id="ARBA00022989"/>
    </source>
</evidence>
<feature type="domain" description="K+ potassium transporter integral membrane" evidence="12">
    <location>
        <begin position="23"/>
        <end position="336"/>
    </location>
</feature>
<keyword evidence="15" id="KW-1185">Reference proteome</keyword>
<feature type="compositionally biased region" description="Basic residues" evidence="10">
    <location>
        <begin position="1046"/>
        <end position="1056"/>
    </location>
</feature>
<evidence type="ECO:0000313" key="15">
    <source>
        <dbReference type="Proteomes" id="UP000243459"/>
    </source>
</evidence>
<keyword evidence="7 11" id="KW-1133">Transmembrane helix</keyword>
<evidence type="ECO:0000256" key="8">
    <source>
        <dbReference type="ARBA" id="ARBA00023065"/>
    </source>
</evidence>
<dbReference type="InterPro" id="IPR053951">
    <property type="entry name" value="K_trans_N"/>
</dbReference>
<feature type="domain" description="K+ potassium transporter C-terminal" evidence="13">
    <location>
        <begin position="389"/>
        <end position="619"/>
    </location>
</feature>
<organism evidence="14 15">
    <name type="scientific">Asparagus officinalis</name>
    <name type="common">Garden asparagus</name>
    <dbReference type="NCBI Taxonomy" id="4686"/>
    <lineage>
        <taxon>Eukaryota</taxon>
        <taxon>Viridiplantae</taxon>
        <taxon>Streptophyta</taxon>
        <taxon>Embryophyta</taxon>
        <taxon>Tracheophyta</taxon>
        <taxon>Spermatophyta</taxon>
        <taxon>Magnoliopsida</taxon>
        <taxon>Liliopsida</taxon>
        <taxon>Asparagales</taxon>
        <taxon>Asparagaceae</taxon>
        <taxon>Asparagoideae</taxon>
        <taxon>Asparagus</taxon>
    </lineage>
</organism>
<dbReference type="GO" id="GO:0015079">
    <property type="term" value="F:potassium ion transmembrane transporter activity"/>
    <property type="evidence" value="ECO:0007669"/>
    <property type="project" value="InterPro"/>
</dbReference>
<dbReference type="InterPro" id="IPR003855">
    <property type="entry name" value="K+_transporter"/>
</dbReference>
<feature type="transmembrane region" description="Helical" evidence="11">
    <location>
        <begin position="293"/>
        <end position="317"/>
    </location>
</feature>
<dbReference type="PANTHER" id="PTHR30540">
    <property type="entry name" value="OSMOTIC STRESS POTASSIUM TRANSPORTER"/>
    <property type="match status" value="1"/>
</dbReference>
<evidence type="ECO:0000313" key="14">
    <source>
        <dbReference type="EMBL" id="ONK77151.1"/>
    </source>
</evidence>
<feature type="compositionally biased region" description="Basic and acidic residues" evidence="10">
    <location>
        <begin position="1208"/>
        <end position="1220"/>
    </location>
</feature>
<feature type="region of interest" description="Disordered" evidence="10">
    <location>
        <begin position="999"/>
        <end position="1056"/>
    </location>
</feature>
<feature type="transmembrane region" description="Helical" evidence="11">
    <location>
        <begin position="62"/>
        <end position="83"/>
    </location>
</feature>
<evidence type="ECO:0000256" key="10">
    <source>
        <dbReference type="SAM" id="MobiDB-lite"/>
    </source>
</evidence>
<sequence>MDPEFGSAKYPKKDSWRTILLLAYESLGVVYGDLSISPLYVYKSTFAEDITHSETNEEIFGVLSFVFWSLTLIPLFKYVFIVLRADDNGQGGTFALYSLICRHANVSLLPNKQVSDEELSTYKVENSLETKDKSWIKNMLEKHKNLHTALLLVVMLGTCMVVGDGVLTPAISVFSAVSGLELSMSKEYHEYAVVPITCFLILCLFALQHYGTHRVGFLFAPIIILWLFCMATLGIYNILHWNPHVYQALSPYYMIKFLKKTKKGGWMSLGGILLCMTGSEAMFADLGHFSHSAIQIAFTALVYPALVLGYMGQAAYLSQHHRISTIYQIGFYATVPGAWVSILLAFLLMTVMFLWHYTTIQKYLFDLQNKVSLDWLLALSESLGIARVPGIGLVYTDLISGVPANFSHFITNLPAFHRVLVFVCVKYIPVPFVPAAERYLVGRVGPPDHRSYRCIVRYGYRDVHQDIDSFESELVASLADFIRLEASYPMENDIGDGNSGLTVVGRTSPFSTHACNEIEEASSEGPIGRTKKVRFLVEEDRSTWMMDGRVREELRELEDACESGTAFILGHSHVRTKPGSSIIKKLAVEVGYNFLKRNCRGPDVALRVPPASLLEVGMVKRAKPAITLRPTASFGAYHDFMQNLVTRMGPRHFAAYEDSVFRHYVQFGPPGVDLPTFEHILSQWDKKSKKFVFTDRNDGEEIPCSFNLEWVMEHTWFSNEGLHVDHNRDRKNRIWSRFFDKPETGGSSSIAPPKGGPTRRNVEDLLLKLLWYYELTGIKKPALGCTGPAAVDAGRARGPIDLLHKKKRREEDDDIPIDALDIDEDAEQPNDAVEQMDWPQQVIYWKSIAAMNESLRRENENKFKDTPGTVGGIDVQYDGDVNKSLLFDEANKESEAPPTGRASPQPLFSDIHKESEDAPPGELPPPEASAVDKALEAEINEGEKVSPPAKELLTCTETGTQREGTGREITPAVEVPSAGDGETQTCIDTLREDTRMEIKQSENAPPPAEETSTDDEDAPIVFSKVLNKRKRGATGARGKMAAAAPPKRKRCKRSVKPSKWVVTPYTEGKKKKEKDNIGDKAIIEVGGEEEAQVQENNAELAPARLQSDPHSIWEKHMSSPMSSEEEMYRDKLNEGIPFPDGFIIKFLGDKDTFVHNYKFQRGEQMGLRALPLSPPSQNFSSPSIAFFTHNTSTLKPHRVTTKLGRVQAKTEDNKEEENGKSKSKQSLFGSITEALDFSQVRSSQDAELLEEAREATSSGGQMTREQYGALRRKIGGTYKDFFKSYVEVDGEYVEEGWVDKTCKVCKKDTRGEPRQKDNFGRYIHVACLEKSKSTNFFSKFFS</sequence>
<keyword evidence="9 11" id="KW-0472">Membrane</keyword>
<dbReference type="PANTHER" id="PTHR30540:SF6">
    <property type="entry name" value="POTASSIUM TRANSPORTER 2"/>
    <property type="match status" value="1"/>
</dbReference>
<feature type="transmembrane region" description="Helical" evidence="11">
    <location>
        <begin position="217"/>
        <end position="239"/>
    </location>
</feature>
<comment type="subcellular location">
    <subcellularLocation>
        <location evidence="1">Membrane</location>
        <topology evidence="1">Multi-pass membrane protein</topology>
    </subcellularLocation>
</comment>
<evidence type="ECO:0000259" key="12">
    <source>
        <dbReference type="Pfam" id="PF02705"/>
    </source>
</evidence>
<dbReference type="Pfam" id="PF02705">
    <property type="entry name" value="K_trans"/>
    <property type="match status" value="1"/>
</dbReference>
<keyword evidence="8" id="KW-0406">Ion transport</keyword>
<protein>
    <recommendedName>
        <fullName evidence="16">Potassium transporter</fullName>
    </recommendedName>
</protein>
<accession>A0A5P1FKF2</accession>
<name>A0A5P1FKF2_ASPOF</name>
<evidence type="ECO:0000256" key="2">
    <source>
        <dbReference type="ARBA" id="ARBA00008440"/>
    </source>
</evidence>
<keyword evidence="6" id="KW-0630">Potassium</keyword>
<feature type="transmembrane region" description="Helical" evidence="11">
    <location>
        <begin position="329"/>
        <end position="355"/>
    </location>
</feature>
<evidence type="ECO:0000256" key="6">
    <source>
        <dbReference type="ARBA" id="ARBA00022958"/>
    </source>
</evidence>
<feature type="transmembrane region" description="Helical" evidence="11">
    <location>
        <begin position="21"/>
        <end position="42"/>
    </location>
</feature>
<comment type="similarity">
    <text evidence="2">Belongs to the HAK/KUP transporter (TC 2.A.72.3) family.</text>
</comment>
<dbReference type="Pfam" id="PF22776">
    <property type="entry name" value="K_trans_C"/>
    <property type="match status" value="1"/>
</dbReference>
<evidence type="ECO:0000256" key="1">
    <source>
        <dbReference type="ARBA" id="ARBA00004141"/>
    </source>
</evidence>
<evidence type="ECO:0000256" key="4">
    <source>
        <dbReference type="ARBA" id="ARBA00022538"/>
    </source>
</evidence>
<dbReference type="InterPro" id="IPR053952">
    <property type="entry name" value="K_trans_C"/>
</dbReference>
<dbReference type="Proteomes" id="UP000243459">
    <property type="component" value="Chromosome 2"/>
</dbReference>
<evidence type="ECO:0000256" key="3">
    <source>
        <dbReference type="ARBA" id="ARBA00022448"/>
    </source>
</evidence>
<reference evidence="15" key="1">
    <citation type="journal article" date="2017" name="Nat. Commun.">
        <title>The asparagus genome sheds light on the origin and evolution of a young Y chromosome.</title>
        <authorList>
            <person name="Harkess A."/>
            <person name="Zhou J."/>
            <person name="Xu C."/>
            <person name="Bowers J.E."/>
            <person name="Van der Hulst R."/>
            <person name="Ayyampalayam S."/>
            <person name="Mercati F."/>
            <person name="Riccardi P."/>
            <person name="McKain M.R."/>
            <person name="Kakrana A."/>
            <person name="Tang H."/>
            <person name="Ray J."/>
            <person name="Groenendijk J."/>
            <person name="Arikit S."/>
            <person name="Mathioni S.M."/>
            <person name="Nakano M."/>
            <person name="Shan H."/>
            <person name="Telgmann-Rauber A."/>
            <person name="Kanno A."/>
            <person name="Yue Z."/>
            <person name="Chen H."/>
            <person name="Li W."/>
            <person name="Chen Y."/>
            <person name="Xu X."/>
            <person name="Zhang Y."/>
            <person name="Luo S."/>
            <person name="Chen H."/>
            <person name="Gao J."/>
            <person name="Mao Z."/>
            <person name="Pires J.C."/>
            <person name="Luo M."/>
            <person name="Kudrna D."/>
            <person name="Wing R.A."/>
            <person name="Meyers B.C."/>
            <person name="Yi K."/>
            <person name="Kong H."/>
            <person name="Lavrijsen P."/>
            <person name="Sunseri F."/>
            <person name="Falavigna A."/>
            <person name="Ye Y."/>
            <person name="Leebens-Mack J.H."/>
            <person name="Chen G."/>
        </authorList>
    </citation>
    <scope>NUCLEOTIDE SEQUENCE [LARGE SCALE GENOMIC DNA]</scope>
    <source>
        <strain evidence="15">cv. DH0086</strain>
    </source>
</reference>
<gene>
    <name evidence="14" type="ORF">A4U43_C02F3620</name>
</gene>
<feature type="compositionally biased region" description="Low complexity" evidence="10">
    <location>
        <begin position="1033"/>
        <end position="1045"/>
    </location>
</feature>
<evidence type="ECO:0000256" key="11">
    <source>
        <dbReference type="SAM" id="Phobius"/>
    </source>
</evidence>
<keyword evidence="5 11" id="KW-0812">Transmembrane</keyword>
<evidence type="ECO:0000256" key="5">
    <source>
        <dbReference type="ARBA" id="ARBA00022692"/>
    </source>
</evidence>
<feature type="transmembrane region" description="Helical" evidence="11">
    <location>
        <begin position="191"/>
        <end position="210"/>
    </location>
</feature>
<dbReference type="GO" id="GO:0005886">
    <property type="term" value="C:plasma membrane"/>
    <property type="evidence" value="ECO:0007669"/>
    <property type="project" value="TreeGrafter"/>
</dbReference>
<evidence type="ECO:0008006" key="16">
    <source>
        <dbReference type="Google" id="ProtNLM"/>
    </source>
</evidence>
<evidence type="ECO:0000256" key="9">
    <source>
        <dbReference type="ARBA" id="ARBA00023136"/>
    </source>
</evidence>
<feature type="region of interest" description="Disordered" evidence="10">
    <location>
        <begin position="890"/>
        <end position="928"/>
    </location>
</feature>
<feature type="region of interest" description="Disordered" evidence="10">
    <location>
        <begin position="1205"/>
        <end position="1225"/>
    </location>
</feature>
<proteinExistence type="inferred from homology"/>